<gene>
    <name evidence="2" type="ORF">DPMN_110506</name>
</gene>
<dbReference type="Proteomes" id="UP000828390">
    <property type="component" value="Unassembled WGS sequence"/>
</dbReference>
<keyword evidence="1" id="KW-0732">Signal</keyword>
<comment type="caution">
    <text evidence="2">The sequence shown here is derived from an EMBL/GenBank/DDBJ whole genome shotgun (WGS) entry which is preliminary data.</text>
</comment>
<protein>
    <recommendedName>
        <fullName evidence="4">Secreted protein</fullName>
    </recommendedName>
</protein>
<proteinExistence type="predicted"/>
<dbReference type="AlphaFoldDB" id="A0A9D4KC76"/>
<feature type="signal peptide" evidence="1">
    <location>
        <begin position="1"/>
        <end position="19"/>
    </location>
</feature>
<organism evidence="2 3">
    <name type="scientific">Dreissena polymorpha</name>
    <name type="common">Zebra mussel</name>
    <name type="synonym">Mytilus polymorpha</name>
    <dbReference type="NCBI Taxonomy" id="45954"/>
    <lineage>
        <taxon>Eukaryota</taxon>
        <taxon>Metazoa</taxon>
        <taxon>Spiralia</taxon>
        <taxon>Lophotrochozoa</taxon>
        <taxon>Mollusca</taxon>
        <taxon>Bivalvia</taxon>
        <taxon>Autobranchia</taxon>
        <taxon>Heteroconchia</taxon>
        <taxon>Euheterodonta</taxon>
        <taxon>Imparidentia</taxon>
        <taxon>Neoheterodontei</taxon>
        <taxon>Myida</taxon>
        <taxon>Dreissenoidea</taxon>
        <taxon>Dreissenidae</taxon>
        <taxon>Dreissena</taxon>
    </lineage>
</organism>
<name>A0A9D4KC76_DREPO</name>
<sequence length="105" mass="12311">MRSVYSILIPTLCLQLSEGLNTCNVFNHDAPCKKNTFTVFVRDKRLSETTVFYWESMIPVRKCSMLSLKDSVRKFYITSLLSKMSRMQQKNQQMNIPHEILPGFR</sequence>
<accession>A0A9D4KC76</accession>
<evidence type="ECO:0000313" key="2">
    <source>
        <dbReference type="EMBL" id="KAH3837128.1"/>
    </source>
</evidence>
<feature type="chain" id="PRO_5039358463" description="Secreted protein" evidence="1">
    <location>
        <begin position="20"/>
        <end position="105"/>
    </location>
</feature>
<evidence type="ECO:0008006" key="4">
    <source>
        <dbReference type="Google" id="ProtNLM"/>
    </source>
</evidence>
<keyword evidence="3" id="KW-1185">Reference proteome</keyword>
<dbReference type="EMBL" id="JAIWYP010000004">
    <property type="protein sequence ID" value="KAH3837128.1"/>
    <property type="molecule type" value="Genomic_DNA"/>
</dbReference>
<reference evidence="2" key="2">
    <citation type="submission" date="2020-11" db="EMBL/GenBank/DDBJ databases">
        <authorList>
            <person name="McCartney M.A."/>
            <person name="Auch B."/>
            <person name="Kono T."/>
            <person name="Mallez S."/>
            <person name="Becker A."/>
            <person name="Gohl D.M."/>
            <person name="Silverstein K.A.T."/>
            <person name="Koren S."/>
            <person name="Bechman K.B."/>
            <person name="Herman A."/>
            <person name="Abrahante J.E."/>
            <person name="Garbe J."/>
        </authorList>
    </citation>
    <scope>NUCLEOTIDE SEQUENCE</scope>
    <source>
        <strain evidence="2">Duluth1</strain>
        <tissue evidence="2">Whole animal</tissue>
    </source>
</reference>
<reference evidence="2" key="1">
    <citation type="journal article" date="2019" name="bioRxiv">
        <title>The Genome of the Zebra Mussel, Dreissena polymorpha: A Resource for Invasive Species Research.</title>
        <authorList>
            <person name="McCartney M.A."/>
            <person name="Auch B."/>
            <person name="Kono T."/>
            <person name="Mallez S."/>
            <person name="Zhang Y."/>
            <person name="Obille A."/>
            <person name="Becker A."/>
            <person name="Abrahante J.E."/>
            <person name="Garbe J."/>
            <person name="Badalamenti J.P."/>
            <person name="Herman A."/>
            <person name="Mangelson H."/>
            <person name="Liachko I."/>
            <person name="Sullivan S."/>
            <person name="Sone E.D."/>
            <person name="Koren S."/>
            <person name="Silverstein K.A.T."/>
            <person name="Beckman K.B."/>
            <person name="Gohl D.M."/>
        </authorList>
    </citation>
    <scope>NUCLEOTIDE SEQUENCE</scope>
    <source>
        <strain evidence="2">Duluth1</strain>
        <tissue evidence="2">Whole animal</tissue>
    </source>
</reference>
<evidence type="ECO:0000256" key="1">
    <source>
        <dbReference type="SAM" id="SignalP"/>
    </source>
</evidence>
<evidence type="ECO:0000313" key="3">
    <source>
        <dbReference type="Proteomes" id="UP000828390"/>
    </source>
</evidence>